<organism evidence="2 3">
    <name type="scientific">Fomitopsis schrenkii</name>
    <name type="common">Brown rot fungus</name>
    <dbReference type="NCBI Taxonomy" id="2126942"/>
    <lineage>
        <taxon>Eukaryota</taxon>
        <taxon>Fungi</taxon>
        <taxon>Dikarya</taxon>
        <taxon>Basidiomycota</taxon>
        <taxon>Agaricomycotina</taxon>
        <taxon>Agaricomycetes</taxon>
        <taxon>Polyporales</taxon>
        <taxon>Fomitopsis</taxon>
    </lineage>
</organism>
<name>S8ETJ0_FOMSC</name>
<gene>
    <name evidence="2" type="ORF">FOMPIDRAFT_1056328</name>
</gene>
<dbReference type="InterPro" id="IPR045341">
    <property type="entry name" value="DUF6532"/>
</dbReference>
<reference evidence="2 3" key="1">
    <citation type="journal article" date="2012" name="Science">
        <title>The Paleozoic origin of enzymatic lignin decomposition reconstructed from 31 fungal genomes.</title>
        <authorList>
            <person name="Floudas D."/>
            <person name="Binder M."/>
            <person name="Riley R."/>
            <person name="Barry K."/>
            <person name="Blanchette R.A."/>
            <person name="Henrissat B."/>
            <person name="Martinez A.T."/>
            <person name="Otillar R."/>
            <person name="Spatafora J.W."/>
            <person name="Yadav J.S."/>
            <person name="Aerts A."/>
            <person name="Benoit I."/>
            <person name="Boyd A."/>
            <person name="Carlson A."/>
            <person name="Copeland A."/>
            <person name="Coutinho P.M."/>
            <person name="de Vries R.P."/>
            <person name="Ferreira P."/>
            <person name="Findley K."/>
            <person name="Foster B."/>
            <person name="Gaskell J."/>
            <person name="Glotzer D."/>
            <person name="Gorecki P."/>
            <person name="Heitman J."/>
            <person name="Hesse C."/>
            <person name="Hori C."/>
            <person name="Igarashi K."/>
            <person name="Jurgens J.A."/>
            <person name="Kallen N."/>
            <person name="Kersten P."/>
            <person name="Kohler A."/>
            <person name="Kuees U."/>
            <person name="Kumar T.K.A."/>
            <person name="Kuo A."/>
            <person name="LaButti K."/>
            <person name="Larrondo L.F."/>
            <person name="Lindquist E."/>
            <person name="Ling A."/>
            <person name="Lombard V."/>
            <person name="Lucas S."/>
            <person name="Lundell T."/>
            <person name="Martin R."/>
            <person name="McLaughlin D.J."/>
            <person name="Morgenstern I."/>
            <person name="Morin E."/>
            <person name="Murat C."/>
            <person name="Nagy L.G."/>
            <person name="Nolan M."/>
            <person name="Ohm R.A."/>
            <person name="Patyshakuliyeva A."/>
            <person name="Rokas A."/>
            <person name="Ruiz-Duenas F.J."/>
            <person name="Sabat G."/>
            <person name="Salamov A."/>
            <person name="Samejima M."/>
            <person name="Schmutz J."/>
            <person name="Slot J.C."/>
            <person name="St John F."/>
            <person name="Stenlid J."/>
            <person name="Sun H."/>
            <person name="Sun S."/>
            <person name="Syed K."/>
            <person name="Tsang A."/>
            <person name="Wiebenga A."/>
            <person name="Young D."/>
            <person name="Pisabarro A."/>
            <person name="Eastwood D.C."/>
            <person name="Martin F."/>
            <person name="Cullen D."/>
            <person name="Grigoriev I.V."/>
            <person name="Hibbett D.S."/>
        </authorList>
    </citation>
    <scope>NUCLEOTIDE SEQUENCE</scope>
    <source>
        <strain evidence="3">FP-58527</strain>
    </source>
</reference>
<feature type="domain" description="DUF6532" evidence="1">
    <location>
        <begin position="11"/>
        <end position="99"/>
    </location>
</feature>
<evidence type="ECO:0000313" key="3">
    <source>
        <dbReference type="Proteomes" id="UP000015241"/>
    </source>
</evidence>
<keyword evidence="3" id="KW-1185">Reference proteome</keyword>
<dbReference type="Pfam" id="PF20149">
    <property type="entry name" value="DUF6532"/>
    <property type="match status" value="1"/>
</dbReference>
<protein>
    <recommendedName>
        <fullName evidence="1">DUF6532 domain-containing protein</fullName>
    </recommendedName>
</protein>
<accession>S8ETJ0</accession>
<dbReference type="STRING" id="743788.S8ETJ0"/>
<proteinExistence type="predicted"/>
<evidence type="ECO:0000259" key="1">
    <source>
        <dbReference type="Pfam" id="PF20149"/>
    </source>
</evidence>
<dbReference type="EMBL" id="KE504303">
    <property type="protein sequence ID" value="EPS93055.1"/>
    <property type="molecule type" value="Genomic_DNA"/>
</dbReference>
<dbReference type="InParanoid" id="S8ETJ0"/>
<dbReference type="AlphaFoldDB" id="S8ETJ0"/>
<dbReference type="HOGENOM" id="CLU_1786873_0_0_1"/>
<evidence type="ECO:0000313" key="2">
    <source>
        <dbReference type="EMBL" id="EPS93055.1"/>
    </source>
</evidence>
<sequence length="145" mass="16040">MRSQTVKVSEFLHIVDNSGVVVGPFEKSAFVAWILDIVLFQDLDGPGHLSRDAFKDGISGEAIALAADAAICSLRQYTSGQREKSDFSTSTFSWEHKQITEFVSELKSSETEPGRRLQQMCMNIVNRGRGWVEAIVPDPDSESSD</sequence>
<dbReference type="Proteomes" id="UP000015241">
    <property type="component" value="Unassembled WGS sequence"/>
</dbReference>